<keyword evidence="4" id="KW-0812">Transmembrane</keyword>
<proteinExistence type="predicted"/>
<organism evidence="5 6">
    <name type="scientific">Nicrophorus vespilloides</name>
    <name type="common">Boreal carrion beetle</name>
    <dbReference type="NCBI Taxonomy" id="110193"/>
    <lineage>
        <taxon>Eukaryota</taxon>
        <taxon>Metazoa</taxon>
        <taxon>Ecdysozoa</taxon>
        <taxon>Arthropoda</taxon>
        <taxon>Hexapoda</taxon>
        <taxon>Insecta</taxon>
        <taxon>Pterygota</taxon>
        <taxon>Neoptera</taxon>
        <taxon>Endopterygota</taxon>
        <taxon>Coleoptera</taxon>
        <taxon>Polyphaga</taxon>
        <taxon>Staphyliniformia</taxon>
        <taxon>Silphidae</taxon>
        <taxon>Nicrophorinae</taxon>
        <taxon>Nicrophorus</taxon>
    </lineage>
</organism>
<dbReference type="SMART" id="SM00364">
    <property type="entry name" value="LRR_BAC"/>
    <property type="match status" value="6"/>
</dbReference>
<dbReference type="Proteomes" id="UP000695000">
    <property type="component" value="Unplaced"/>
</dbReference>
<dbReference type="Pfam" id="PF00560">
    <property type="entry name" value="LRR_1"/>
    <property type="match status" value="2"/>
</dbReference>
<evidence type="ECO:0000256" key="1">
    <source>
        <dbReference type="ARBA" id="ARBA00022614"/>
    </source>
</evidence>
<gene>
    <name evidence="6" type="primary">LOC108558500</name>
</gene>
<evidence type="ECO:0000313" key="6">
    <source>
        <dbReference type="RefSeq" id="XP_017770915.1"/>
    </source>
</evidence>
<evidence type="ECO:0000256" key="4">
    <source>
        <dbReference type="SAM" id="Phobius"/>
    </source>
</evidence>
<dbReference type="Gene3D" id="3.80.10.10">
    <property type="entry name" value="Ribonuclease Inhibitor"/>
    <property type="match status" value="7"/>
</dbReference>
<dbReference type="InterPro" id="IPR050328">
    <property type="entry name" value="Dev_Immune_Receptor"/>
</dbReference>
<evidence type="ECO:0000256" key="2">
    <source>
        <dbReference type="ARBA" id="ARBA00022729"/>
    </source>
</evidence>
<dbReference type="PRINTS" id="PR00019">
    <property type="entry name" value="LEURICHRPT"/>
</dbReference>
<dbReference type="InterPro" id="IPR001611">
    <property type="entry name" value="Leu-rich_rpt"/>
</dbReference>
<keyword evidence="3" id="KW-0677">Repeat</keyword>
<dbReference type="Pfam" id="PF13855">
    <property type="entry name" value="LRR_8"/>
    <property type="match status" value="8"/>
</dbReference>
<dbReference type="InterPro" id="IPR003591">
    <property type="entry name" value="Leu-rich_rpt_typical-subtyp"/>
</dbReference>
<evidence type="ECO:0000313" key="5">
    <source>
        <dbReference type="Proteomes" id="UP000695000"/>
    </source>
</evidence>
<dbReference type="SMART" id="SM00365">
    <property type="entry name" value="LRR_SD22"/>
    <property type="match status" value="13"/>
</dbReference>
<name>A0ABM1M8L5_NICVS</name>
<feature type="transmembrane region" description="Helical" evidence="4">
    <location>
        <begin position="9"/>
        <end position="29"/>
    </location>
</feature>
<sequence length="1289" mass="147972">MDLYAILRFGYSLVIVTFFLMVWTSMIGAKEVEEVRYPPCYFNLLCSCSKAQPDLGIVRCRDIHMPRIPETINNSKVFMLHLENIGLRNLEPFFLQSTGLYKLTVKHNPLTHIPDEAFLGLERSLWELDLSHNQLTKVPNRALRYLQKLRRLDLAGNDISEILPENWRGLDNSLETLDLSDNCINHLPTDAFSGLPILDTIDLRGNHLRRIDPSVFRDGMGKLANLILADNQLSAIPYQALQPLKMLKTLDISYNCINKIQPELTSETQNFNYMMNLNTLRLDYNDITIIQSGAFQYFDVLNKTYLNGNPLDTVEENAFRQAKIRELYMRNCGLDEISPLAFAGLENYLQILDLSGNNITTIMPDMFHRLNLLRTLSLRDNLIQGMNALEVFTGFQYTLYKLDLIDAQKDPISIQDLRRLRNLRFLSLSKLPQPHVSPEDFLDFGVDLEELQIISAGLQSVKNHAFQYVHALRKIDFSENAITAIEPEAFVDIAHSLISLRLSHGFSPSLTTIPAESFKSLVNLQDLDLSNNRLKSMPDTCFHFLKKLRKLDLQDNVIEEVHKGTFQGDIHSNLEEIYLSFNQIKSIQQHTFVDLSSLEQLHLDDNVIVNLERRSFMNLENLKRLNLKGNDINTISYEAFQNLPELEDLDLAYNEMKIFDFSIFDQVGTLAMFSVNMSHNKIADLHVTINTHFEQTTVCVYYCLGAGGLHSNIKILDLSYNNITLISKNYFKPAMLSLTHLHMSHNKLFNATRDIFGSLPHLQYLDVSHNRLFEIDFDAFRNTKKLQVFYAEYNFIHELPTDLFKNLDNLRVIDFGHNRLRFLPENMFKFEGLERLDLSHNQINRLPLTSMSVQAAATLCEFDLSWNSIASIAHGGLFERFKSLSWLDLSYNRLVQIDVAVFENLPRLSSLDLSHNTQLVLERNGKSFQGIEDTLLHLGLDNVSLTYVPELPLPNLLSLSLAYNYLPTVPPEMAANISSLMRLNLDYNDLTAVPIVTHSLTNLRELSLASNPITTLTNTSLLGVADYLERLDITNFDLNTLENGAFCKMYSLRSLRMSVYRNVKNFNIPTILQKTYGLRDLEIHIDKMDTSLRMEMKGQLPSKLRNITFTGLALKQLDNSILQGVQSPELNFGLRNTSVTKIPTSLFENLRHVRNLSIELSSNRELQNLENPSTGYKPNLPRTLFLEDIWMEDNKWNCDCQLGWIEVWQRKRRQFLCGQSPSRPPSFKSQDYTCRHINDDLRNSKCTNKNNKSLVDVLKTEIECGWSSGCNLQLSAPLLVLFFSLLLLI</sequence>
<keyword evidence="5" id="KW-1185">Reference proteome</keyword>
<dbReference type="SUPFAM" id="SSF52058">
    <property type="entry name" value="L domain-like"/>
    <property type="match status" value="4"/>
</dbReference>
<keyword evidence="4" id="KW-1133">Transmembrane helix</keyword>
<keyword evidence="4" id="KW-0472">Membrane</keyword>
<dbReference type="GeneID" id="108558500"/>
<dbReference type="PANTHER" id="PTHR24373:SF370">
    <property type="entry name" value="FISH-LIPS, ISOFORM E"/>
    <property type="match status" value="1"/>
</dbReference>
<dbReference type="RefSeq" id="XP_017770915.1">
    <property type="nucleotide sequence ID" value="XM_017915426.1"/>
</dbReference>
<protein>
    <submittedName>
        <fullName evidence="6">Chaoptin isoform X1</fullName>
    </submittedName>
</protein>
<accession>A0ABM1M8L5</accession>
<dbReference type="PANTHER" id="PTHR24373">
    <property type="entry name" value="SLIT RELATED LEUCINE-RICH REPEAT NEURONAL PROTEIN"/>
    <property type="match status" value="1"/>
</dbReference>
<reference evidence="6" key="1">
    <citation type="submission" date="2025-08" db="UniProtKB">
        <authorList>
            <consortium name="RefSeq"/>
        </authorList>
    </citation>
    <scope>IDENTIFICATION</scope>
    <source>
        <tissue evidence="6">Whole Larva</tissue>
    </source>
</reference>
<dbReference type="SMART" id="SM00369">
    <property type="entry name" value="LRR_TYP"/>
    <property type="match status" value="28"/>
</dbReference>
<evidence type="ECO:0000256" key="3">
    <source>
        <dbReference type="ARBA" id="ARBA00022737"/>
    </source>
</evidence>
<keyword evidence="1" id="KW-0433">Leucine-rich repeat</keyword>
<dbReference type="InterPro" id="IPR032675">
    <property type="entry name" value="LRR_dom_sf"/>
</dbReference>
<dbReference type="PROSITE" id="PS51450">
    <property type="entry name" value="LRR"/>
    <property type="match status" value="11"/>
</dbReference>
<keyword evidence="2" id="KW-0732">Signal</keyword>